<gene>
    <name evidence="8" type="ORF">MYCIT1_LOCUS16214</name>
</gene>
<evidence type="ECO:0000313" key="9">
    <source>
        <dbReference type="Proteomes" id="UP001295794"/>
    </source>
</evidence>
<keyword evidence="4 6" id="KW-1133">Transmembrane helix</keyword>
<dbReference type="PANTHER" id="PTHR42718:SF9">
    <property type="entry name" value="MAJOR FACILITATOR SUPERFAMILY MULTIDRUG TRANSPORTER MFSC"/>
    <property type="match status" value="1"/>
</dbReference>
<feature type="transmembrane region" description="Helical" evidence="6">
    <location>
        <begin position="178"/>
        <end position="199"/>
    </location>
</feature>
<feature type="transmembrane region" description="Helical" evidence="6">
    <location>
        <begin position="359"/>
        <end position="379"/>
    </location>
</feature>
<name>A0AAD2HA45_9AGAR</name>
<feature type="transmembrane region" description="Helical" evidence="6">
    <location>
        <begin position="153"/>
        <end position="172"/>
    </location>
</feature>
<feature type="transmembrane region" description="Helical" evidence="6">
    <location>
        <begin position="530"/>
        <end position="550"/>
    </location>
</feature>
<evidence type="ECO:0000256" key="5">
    <source>
        <dbReference type="ARBA" id="ARBA00023136"/>
    </source>
</evidence>
<dbReference type="PROSITE" id="PS00216">
    <property type="entry name" value="SUGAR_TRANSPORT_1"/>
    <property type="match status" value="1"/>
</dbReference>
<dbReference type="InterPro" id="IPR020846">
    <property type="entry name" value="MFS_dom"/>
</dbReference>
<evidence type="ECO:0000313" key="8">
    <source>
        <dbReference type="EMBL" id="CAK5271276.1"/>
    </source>
</evidence>
<feature type="domain" description="Major facilitator superfamily (MFS) profile" evidence="7">
    <location>
        <begin position="71"/>
        <end position="558"/>
    </location>
</feature>
<dbReference type="PROSITE" id="PS50850">
    <property type="entry name" value="MFS"/>
    <property type="match status" value="1"/>
</dbReference>
<organism evidence="8 9">
    <name type="scientific">Mycena citricolor</name>
    <dbReference type="NCBI Taxonomy" id="2018698"/>
    <lineage>
        <taxon>Eukaryota</taxon>
        <taxon>Fungi</taxon>
        <taxon>Dikarya</taxon>
        <taxon>Basidiomycota</taxon>
        <taxon>Agaricomycotina</taxon>
        <taxon>Agaricomycetes</taxon>
        <taxon>Agaricomycetidae</taxon>
        <taxon>Agaricales</taxon>
        <taxon>Marasmiineae</taxon>
        <taxon>Mycenaceae</taxon>
        <taxon>Mycena</taxon>
    </lineage>
</organism>
<dbReference type="AlphaFoldDB" id="A0AAD2HA45"/>
<dbReference type="SUPFAM" id="SSF103473">
    <property type="entry name" value="MFS general substrate transporter"/>
    <property type="match status" value="1"/>
</dbReference>
<feature type="transmembrane region" description="Helical" evidence="6">
    <location>
        <begin position="246"/>
        <end position="264"/>
    </location>
</feature>
<evidence type="ECO:0000256" key="4">
    <source>
        <dbReference type="ARBA" id="ARBA00022989"/>
    </source>
</evidence>
<dbReference type="PANTHER" id="PTHR42718">
    <property type="entry name" value="MAJOR FACILITATOR SUPERFAMILY MULTIDRUG TRANSPORTER MFSC"/>
    <property type="match status" value="1"/>
</dbReference>
<evidence type="ECO:0000256" key="3">
    <source>
        <dbReference type="ARBA" id="ARBA00022692"/>
    </source>
</evidence>
<protein>
    <recommendedName>
        <fullName evidence="7">Major facilitator superfamily (MFS) profile domain-containing protein</fullName>
    </recommendedName>
</protein>
<dbReference type="Proteomes" id="UP001295794">
    <property type="component" value="Unassembled WGS sequence"/>
</dbReference>
<feature type="transmembrane region" description="Helical" evidence="6">
    <location>
        <begin position="422"/>
        <end position="443"/>
    </location>
</feature>
<keyword evidence="2" id="KW-0813">Transport</keyword>
<sequence>MALSGIFPLDSIPVLSLLKSTACFRCDLLPERSDCPPLRPSTYMADIQELEFDAFPPVSPPRRSTWKSVLLVATCTLAMITNLASSSAVSSFLPVIARDLHIPESQLQWLVSAFSLSSVCLPVGFCLDDPFGVQGCLLLLLGRLADLWGRKRFFVIGTSWLAVFSLGCGFARDSTTLYILRGLQGIGPAAFLPACVGILAHGFPESGARNIAFATFSAGAPMSGAVGTQISALLAQKTPASWRAPFYFLAGLSALCALGGLLAIDDDIPSLEMDKRVDWIGAFLVTTGLVLLLFVLGQGQLASQGWKTPYILALLFVGLLAIGLFLAWQHYLEQNSERSTSLPPPLMKLSLWSRANGKFAVMQVIAFFEWAGFLTWFFWSQVYYEDYVKFTPILTALRMLPMSIAGFLCNFFVVFLVSRIDLVYLVVFGTTFTGIAGLLMALIHPGAPYWAYGFPSPIVSVFGGDFVFAAGTLFIAKISLPHEQSLSGGIFQTLMQLGTAFGLAISTIVLTSVSGGRSAGMGAPLEAYHAAQWTAFGMAIGCSVLAIVFLRGVEPVGIPADADVPEESSVDESVKS</sequence>
<evidence type="ECO:0000256" key="6">
    <source>
        <dbReference type="SAM" id="Phobius"/>
    </source>
</evidence>
<dbReference type="Gene3D" id="1.20.1250.20">
    <property type="entry name" value="MFS general substrate transporter like domains"/>
    <property type="match status" value="2"/>
</dbReference>
<keyword evidence="3 6" id="KW-0812">Transmembrane</keyword>
<dbReference type="Pfam" id="PF07690">
    <property type="entry name" value="MFS_1"/>
    <property type="match status" value="1"/>
</dbReference>
<accession>A0AAD2HA45</accession>
<keyword evidence="5 6" id="KW-0472">Membrane</keyword>
<keyword evidence="9" id="KW-1185">Reference proteome</keyword>
<dbReference type="InterPro" id="IPR036259">
    <property type="entry name" value="MFS_trans_sf"/>
</dbReference>
<feature type="transmembrane region" description="Helical" evidence="6">
    <location>
        <begin position="309"/>
        <end position="328"/>
    </location>
</feature>
<dbReference type="InterPro" id="IPR011701">
    <property type="entry name" value="MFS"/>
</dbReference>
<evidence type="ECO:0000256" key="2">
    <source>
        <dbReference type="ARBA" id="ARBA00022448"/>
    </source>
</evidence>
<dbReference type="GO" id="GO:0016020">
    <property type="term" value="C:membrane"/>
    <property type="evidence" value="ECO:0007669"/>
    <property type="project" value="UniProtKB-SubCell"/>
</dbReference>
<feature type="transmembrane region" description="Helical" evidence="6">
    <location>
        <begin position="276"/>
        <end position="297"/>
    </location>
</feature>
<feature type="transmembrane region" description="Helical" evidence="6">
    <location>
        <begin position="399"/>
        <end position="417"/>
    </location>
</feature>
<comment type="subcellular location">
    <subcellularLocation>
        <location evidence="1">Membrane</location>
        <topology evidence="1">Multi-pass membrane protein</topology>
    </subcellularLocation>
</comment>
<comment type="caution">
    <text evidence="8">The sequence shown here is derived from an EMBL/GenBank/DDBJ whole genome shotgun (WGS) entry which is preliminary data.</text>
</comment>
<evidence type="ECO:0000256" key="1">
    <source>
        <dbReference type="ARBA" id="ARBA00004141"/>
    </source>
</evidence>
<proteinExistence type="predicted"/>
<feature type="transmembrane region" description="Helical" evidence="6">
    <location>
        <begin position="449"/>
        <end position="476"/>
    </location>
</feature>
<dbReference type="EMBL" id="CAVNYO010000169">
    <property type="protein sequence ID" value="CAK5271276.1"/>
    <property type="molecule type" value="Genomic_DNA"/>
</dbReference>
<feature type="transmembrane region" description="Helical" evidence="6">
    <location>
        <begin position="488"/>
        <end position="510"/>
    </location>
</feature>
<dbReference type="InterPro" id="IPR005829">
    <property type="entry name" value="Sugar_transporter_CS"/>
</dbReference>
<evidence type="ECO:0000259" key="7">
    <source>
        <dbReference type="PROSITE" id="PS50850"/>
    </source>
</evidence>
<reference evidence="8" key="1">
    <citation type="submission" date="2023-11" db="EMBL/GenBank/DDBJ databases">
        <authorList>
            <person name="De Vega J J."/>
            <person name="De Vega J J."/>
        </authorList>
    </citation>
    <scope>NUCLEOTIDE SEQUENCE</scope>
</reference>
<dbReference type="GO" id="GO:0022857">
    <property type="term" value="F:transmembrane transporter activity"/>
    <property type="evidence" value="ECO:0007669"/>
    <property type="project" value="InterPro"/>
</dbReference>